<evidence type="ECO:0000256" key="4">
    <source>
        <dbReference type="PROSITE-ProRule" id="PRU00339"/>
    </source>
</evidence>
<dbReference type="Proteomes" id="UP000019486">
    <property type="component" value="Unassembled WGS sequence"/>
</dbReference>
<dbReference type="InterPro" id="IPR007657">
    <property type="entry name" value="Glycosyltransferase_61"/>
</dbReference>
<dbReference type="SUPFAM" id="SSF48452">
    <property type="entry name" value="TPR-like"/>
    <property type="match status" value="1"/>
</dbReference>
<evidence type="ECO:0000313" key="7">
    <source>
        <dbReference type="Proteomes" id="UP000019486"/>
    </source>
</evidence>
<evidence type="ECO:0000256" key="3">
    <source>
        <dbReference type="ARBA" id="ARBA00023180"/>
    </source>
</evidence>
<dbReference type="InterPro" id="IPR011990">
    <property type="entry name" value="TPR-like_helical_dom_sf"/>
</dbReference>
<dbReference type="PANTHER" id="PTHR20961">
    <property type="entry name" value="GLYCOSYLTRANSFERASE"/>
    <property type="match status" value="1"/>
</dbReference>
<evidence type="ECO:0000259" key="5">
    <source>
        <dbReference type="Pfam" id="PF04577"/>
    </source>
</evidence>
<evidence type="ECO:0000256" key="1">
    <source>
        <dbReference type="ARBA" id="ARBA00022676"/>
    </source>
</evidence>
<dbReference type="GO" id="GO:0016757">
    <property type="term" value="F:glycosyltransferase activity"/>
    <property type="evidence" value="ECO:0007669"/>
    <property type="project" value="UniProtKB-KW"/>
</dbReference>
<name>W9H556_9PROT</name>
<accession>W9H556</accession>
<comment type="caution">
    <text evidence="6">The sequence shown here is derived from an EMBL/GenBank/DDBJ whole genome shotgun (WGS) entry which is preliminary data.</text>
</comment>
<dbReference type="Gene3D" id="1.25.40.10">
    <property type="entry name" value="Tetratricopeptide repeat domain"/>
    <property type="match status" value="1"/>
</dbReference>
<proteinExistence type="predicted"/>
<sequence length="638" mass="68759">MDEMRDLAGLGSKPLFERARERLLAGDLDAADTLLQRGRSLAPDDGAMAYLHGLCLMRRGDGAAAATAFTIASRADPRDGRAVLMLTRALRDIGHTAEMGRLRAELARDHPNDAALLGEIASDLLEEGDEPTAAALLERVIEVAPDDPGALHNLGVACARLGSLERAETLLRRALAKGDRGKEGGQSRRRDASEAVLAGVLATRGFGDEATTIARGLLERGAEVVHAWTVLGTVAARRRRFGEAVDALLEAEALAPDDPGVLSNLAGALDDGGRRIEALERWRRLAATGHADAAARVRLATRTPAVGEAIRRLFPLSGRIVAENGGAGTGTVELDEVDLCADQWHLIDGDGLALDLVFTPPLGRDNFVVSADGEGNVLVRDDLERRRMDDAVVFLGGTTNYYHWLLDTLPRLAAIEGLDGPLLVNSALTVFQTRTLDLMGVEQSRLIVSDPASLTRFRRLTVPGLVARPRRVDGQMDWMRPSVGRAAAGWVRDQLLAGVGGGASKARRIFVSREGSLFRRCDNEAAVRAVVARHGFETVRLEDLSFDEQVSLFGGAEIVIGVHGAGFTNMLFAPRGALLIELHPAHHLPEFYRHLTGLMGQRHKAIPGVLTQALRPTLEYNWNFRIDPADVDLCLAAL</sequence>
<protein>
    <recommendedName>
        <fullName evidence="5">Glycosyltransferase 61 catalytic domain-containing protein</fullName>
    </recommendedName>
</protein>
<dbReference type="Pfam" id="PF13432">
    <property type="entry name" value="TPR_16"/>
    <property type="match status" value="3"/>
</dbReference>
<keyword evidence="1" id="KW-0328">Glycosyltransferase</keyword>
<keyword evidence="3" id="KW-0325">Glycoprotein</keyword>
<gene>
    <name evidence="6" type="ORF">N825_04920</name>
</gene>
<dbReference type="EMBL" id="AVFL01000010">
    <property type="protein sequence ID" value="EWY39921.1"/>
    <property type="molecule type" value="Genomic_DNA"/>
</dbReference>
<dbReference type="Pfam" id="PF04577">
    <property type="entry name" value="Glyco_transf_61"/>
    <property type="match status" value="1"/>
</dbReference>
<dbReference type="STRING" id="1385369.N825_04920"/>
<dbReference type="SMART" id="SM00028">
    <property type="entry name" value="TPR"/>
    <property type="match status" value="5"/>
</dbReference>
<reference evidence="6 7" key="1">
    <citation type="submission" date="2013-08" db="EMBL/GenBank/DDBJ databases">
        <title>The genome sequence of Skermanella stibiiresistens.</title>
        <authorList>
            <person name="Zhu W."/>
            <person name="Wang G."/>
        </authorList>
    </citation>
    <scope>NUCLEOTIDE SEQUENCE [LARGE SCALE GENOMIC DNA]</scope>
    <source>
        <strain evidence="6 7">SB22</strain>
    </source>
</reference>
<keyword evidence="2" id="KW-0808">Transferase</keyword>
<keyword evidence="7" id="KW-1185">Reference proteome</keyword>
<dbReference type="RefSeq" id="WP_037453515.1">
    <property type="nucleotide sequence ID" value="NZ_AVFL01000010.1"/>
</dbReference>
<organism evidence="6 7">
    <name type="scientific">Skermanella stibiiresistens SB22</name>
    <dbReference type="NCBI Taxonomy" id="1385369"/>
    <lineage>
        <taxon>Bacteria</taxon>
        <taxon>Pseudomonadati</taxon>
        <taxon>Pseudomonadota</taxon>
        <taxon>Alphaproteobacteria</taxon>
        <taxon>Rhodospirillales</taxon>
        <taxon>Azospirillaceae</taxon>
        <taxon>Skermanella</taxon>
    </lineage>
</organism>
<keyword evidence="4" id="KW-0802">TPR repeat</keyword>
<feature type="domain" description="Glycosyltransferase 61 catalytic" evidence="5">
    <location>
        <begin position="401"/>
        <end position="578"/>
    </location>
</feature>
<evidence type="ECO:0000313" key="6">
    <source>
        <dbReference type="EMBL" id="EWY39921.1"/>
    </source>
</evidence>
<feature type="repeat" description="TPR" evidence="4">
    <location>
        <begin position="225"/>
        <end position="258"/>
    </location>
</feature>
<dbReference type="InterPro" id="IPR049625">
    <property type="entry name" value="Glyco_transf_61_cat"/>
</dbReference>
<dbReference type="InterPro" id="IPR019734">
    <property type="entry name" value="TPR_rpt"/>
</dbReference>
<dbReference type="PROSITE" id="PS50005">
    <property type="entry name" value="TPR"/>
    <property type="match status" value="1"/>
</dbReference>
<evidence type="ECO:0000256" key="2">
    <source>
        <dbReference type="ARBA" id="ARBA00022679"/>
    </source>
</evidence>
<dbReference type="AlphaFoldDB" id="W9H556"/>
<dbReference type="OrthoDB" id="7185280at2"/>